<feature type="compositionally biased region" description="Polar residues" evidence="1">
    <location>
        <begin position="149"/>
        <end position="163"/>
    </location>
</feature>
<evidence type="ECO:0000256" key="2">
    <source>
        <dbReference type="SAM" id="SignalP"/>
    </source>
</evidence>
<comment type="caution">
    <text evidence="3">The sequence shown here is derived from an EMBL/GenBank/DDBJ whole genome shotgun (WGS) entry which is preliminary data.</text>
</comment>
<protein>
    <submittedName>
        <fullName evidence="3">Uncharacterized protein</fullName>
    </submittedName>
</protein>
<proteinExistence type="predicted"/>
<feature type="chain" id="PRO_5045412461" evidence="2">
    <location>
        <begin position="40"/>
        <end position="205"/>
    </location>
</feature>
<accession>A0ABU7BRA9</accession>
<dbReference type="Proteomes" id="UP001345963">
    <property type="component" value="Unassembled WGS sequence"/>
</dbReference>
<keyword evidence="4" id="KW-1185">Reference proteome</keyword>
<evidence type="ECO:0000313" key="4">
    <source>
        <dbReference type="Proteomes" id="UP001345963"/>
    </source>
</evidence>
<dbReference type="EMBL" id="JAHUTI010063699">
    <property type="protein sequence ID" value="MED6253068.1"/>
    <property type="molecule type" value="Genomic_DNA"/>
</dbReference>
<sequence length="205" mass="22009">MSCQKFNSGGECHIHGGLCAGCMQAVFVCCVLSVQGVTGSCCCTGVSHLRAISWASYGVETPEGGPCRSTFTEGSCGIPLVSVFTRVMFRGVWKLQPRRPSPEPPLCFQLQTQLLISHLKTSHQAVCPPSNVKSPTIEEFPGKEETQAKKQSTSSSENCSQPVSLKPPWKRTYFPPVFPRTQPLETPGLSASSSPGSSLTFIPVS</sequence>
<feature type="signal peptide" evidence="2">
    <location>
        <begin position="1"/>
        <end position="39"/>
    </location>
</feature>
<feature type="compositionally biased region" description="Low complexity" evidence="1">
    <location>
        <begin position="186"/>
        <end position="205"/>
    </location>
</feature>
<keyword evidence="2" id="KW-0732">Signal</keyword>
<reference evidence="3 4" key="1">
    <citation type="submission" date="2021-07" db="EMBL/GenBank/DDBJ databases">
        <authorList>
            <person name="Palmer J.M."/>
        </authorList>
    </citation>
    <scope>NUCLEOTIDE SEQUENCE [LARGE SCALE GENOMIC DNA]</scope>
    <source>
        <strain evidence="3 4">AT_MEX2019</strain>
        <tissue evidence="3">Muscle</tissue>
    </source>
</reference>
<feature type="region of interest" description="Disordered" evidence="1">
    <location>
        <begin position="127"/>
        <end position="205"/>
    </location>
</feature>
<evidence type="ECO:0000256" key="1">
    <source>
        <dbReference type="SAM" id="MobiDB-lite"/>
    </source>
</evidence>
<gene>
    <name evidence="3" type="ORF">ATANTOWER_021757</name>
</gene>
<organism evidence="3 4">
    <name type="scientific">Ataeniobius toweri</name>
    <dbReference type="NCBI Taxonomy" id="208326"/>
    <lineage>
        <taxon>Eukaryota</taxon>
        <taxon>Metazoa</taxon>
        <taxon>Chordata</taxon>
        <taxon>Craniata</taxon>
        <taxon>Vertebrata</taxon>
        <taxon>Euteleostomi</taxon>
        <taxon>Actinopterygii</taxon>
        <taxon>Neopterygii</taxon>
        <taxon>Teleostei</taxon>
        <taxon>Neoteleostei</taxon>
        <taxon>Acanthomorphata</taxon>
        <taxon>Ovalentaria</taxon>
        <taxon>Atherinomorphae</taxon>
        <taxon>Cyprinodontiformes</taxon>
        <taxon>Goodeidae</taxon>
        <taxon>Ataeniobius</taxon>
    </lineage>
</organism>
<name>A0ABU7BRA9_9TELE</name>
<evidence type="ECO:0000313" key="3">
    <source>
        <dbReference type="EMBL" id="MED6253068.1"/>
    </source>
</evidence>